<keyword evidence="7" id="KW-0067">ATP-binding</keyword>
<evidence type="ECO:0000313" key="13">
    <source>
        <dbReference type="Proteomes" id="UP000030693"/>
    </source>
</evidence>
<evidence type="ECO:0000313" key="12">
    <source>
        <dbReference type="EMBL" id="KCV70461.1"/>
    </source>
</evidence>
<dbReference type="InterPro" id="IPR014729">
    <property type="entry name" value="Rossmann-like_a/b/a_fold"/>
</dbReference>
<dbReference type="OrthoDB" id="438179at2759"/>
<evidence type="ECO:0000256" key="4">
    <source>
        <dbReference type="ARBA" id="ARBA00022723"/>
    </source>
</evidence>
<dbReference type="InterPro" id="IPR024909">
    <property type="entry name" value="Cys-tRNA/MSH_ligase"/>
</dbReference>
<evidence type="ECO:0000256" key="2">
    <source>
        <dbReference type="ARBA" id="ARBA00012832"/>
    </source>
</evidence>
<dbReference type="GO" id="GO:0004817">
    <property type="term" value="F:cysteine-tRNA ligase activity"/>
    <property type="evidence" value="ECO:0007669"/>
    <property type="project" value="UniProtKB-EC"/>
</dbReference>
<dbReference type="PANTHER" id="PTHR10890:SF3">
    <property type="entry name" value="CYSTEINE--TRNA LIGASE, CYTOPLASMIC"/>
    <property type="match status" value="1"/>
</dbReference>
<evidence type="ECO:0000256" key="10">
    <source>
        <dbReference type="ARBA" id="ARBA00031499"/>
    </source>
</evidence>
<evidence type="ECO:0000256" key="7">
    <source>
        <dbReference type="ARBA" id="ARBA00022840"/>
    </source>
</evidence>
<dbReference type="EC" id="6.1.1.16" evidence="2"/>
<dbReference type="PRINTS" id="PR00983">
    <property type="entry name" value="TRNASYNTHCYS"/>
</dbReference>
<evidence type="ECO:0000256" key="3">
    <source>
        <dbReference type="ARBA" id="ARBA00022598"/>
    </source>
</evidence>
<dbReference type="RefSeq" id="XP_009494977.1">
    <property type="nucleotide sequence ID" value="XM_009496702.1"/>
</dbReference>
<evidence type="ECO:0000256" key="8">
    <source>
        <dbReference type="ARBA" id="ARBA00022917"/>
    </source>
</evidence>
<dbReference type="GO" id="GO:0005737">
    <property type="term" value="C:cytoplasm"/>
    <property type="evidence" value="ECO:0007669"/>
    <property type="project" value="TreeGrafter"/>
</dbReference>
<dbReference type="AlphaFoldDB" id="A0A058Z8S0"/>
<evidence type="ECO:0000256" key="1">
    <source>
        <dbReference type="ARBA" id="ARBA00001947"/>
    </source>
</evidence>
<dbReference type="SUPFAM" id="SSF52374">
    <property type="entry name" value="Nucleotidylyl transferase"/>
    <property type="match status" value="1"/>
</dbReference>
<comment type="cofactor">
    <cofactor evidence="1">
        <name>Zn(2+)</name>
        <dbReference type="ChEBI" id="CHEBI:29105"/>
    </cofactor>
</comment>
<protein>
    <recommendedName>
        <fullName evidence="2">cysteine--tRNA ligase</fullName>
        <ecNumber evidence="2">6.1.1.16</ecNumber>
    </recommendedName>
    <alternativeName>
        <fullName evidence="10">Cysteinyl-tRNA synthetase</fullName>
    </alternativeName>
</protein>
<keyword evidence="4" id="KW-0479">Metal-binding</keyword>
<dbReference type="EMBL" id="KB932204">
    <property type="protein sequence ID" value="KCV70461.1"/>
    <property type="molecule type" value="Genomic_DNA"/>
</dbReference>
<dbReference type="GO" id="GO:0046872">
    <property type="term" value="F:metal ion binding"/>
    <property type="evidence" value="ECO:0007669"/>
    <property type="project" value="UniProtKB-KW"/>
</dbReference>
<keyword evidence="3" id="KW-0436">Ligase</keyword>
<dbReference type="InterPro" id="IPR015803">
    <property type="entry name" value="Cys-tRNA-ligase"/>
</dbReference>
<dbReference type="HAMAP" id="MF_00041">
    <property type="entry name" value="Cys_tRNA_synth"/>
    <property type="match status" value="1"/>
</dbReference>
<dbReference type="eggNOG" id="KOG2007">
    <property type="taxonomic scope" value="Eukaryota"/>
</dbReference>
<gene>
    <name evidence="12" type="ORF">H696_02802</name>
</gene>
<evidence type="ECO:0000256" key="6">
    <source>
        <dbReference type="ARBA" id="ARBA00022833"/>
    </source>
</evidence>
<dbReference type="GeneID" id="20527527"/>
<keyword evidence="9" id="KW-0030">Aminoacyl-tRNA synthetase</keyword>
<dbReference type="Proteomes" id="UP000030693">
    <property type="component" value="Unassembled WGS sequence"/>
</dbReference>
<feature type="domain" description="tRNA synthetases class I catalytic" evidence="11">
    <location>
        <begin position="31"/>
        <end position="364"/>
    </location>
</feature>
<name>A0A058Z8S0_FONAL</name>
<evidence type="ECO:0000256" key="9">
    <source>
        <dbReference type="ARBA" id="ARBA00023146"/>
    </source>
</evidence>
<keyword evidence="6" id="KW-0862">Zinc</keyword>
<dbReference type="InterPro" id="IPR032678">
    <property type="entry name" value="tRNA-synt_1_cat_dom"/>
</dbReference>
<proteinExistence type="inferred from homology"/>
<sequence>MTGLRPIGVNIYNTLTRRVQPLAASLDGGHRFGWYSCGPTVYDDAHLGHARSYISQDVLRRVLTTYAPPGTTVDLVQNVTDVDDKIIRRARETGAVAADLAAHFEARFFGDMALLGVTPPSRTLRVTDHMEAIVAYARRIEANGFAYRGGRTGSLYFDSTAYNAGRPAGEAPLQLASEEEPDDVQTAALREKRSSLDFCLWKTAPGMASAGDPTASAARPLPGTEQDPLWASPWGPGRPGWHIECSALTAIGFSAGSDGQGLRLDLHTGGRDLEFPHHANERLQCSVHGFHECSSVPAPLDEWCRHFTHYGPLAVSGQKMSKSLKNFITIQEFLGTEDPARRARIFRLMCLMVHYRSDFEVDPQSLAPEAASGDRQSSPGPFDIAAATDRRIQSFIHQTDALLERYGQALRQEVARVMRPSAGALYASSLTAIGAAPVAGAARQLYATACHTRAAIADCLTNQDLDTVRAVRLVGVLIGEANALLSDCMATLGAGTDPVMVAGLSAGLLPRDALDALRQARAVVGEFCHATGLDYDPRAAGPGASMALAGEGHALASAGPILDSAVQLRAATRQGGLRLMKLTRPACESAAEGEALRAAVRSTAGELLAATDRTRDDLRDRAGVAVRDFPNGASSWQRAAEE</sequence>
<dbReference type="PANTHER" id="PTHR10890">
    <property type="entry name" value="CYSTEINYL-TRNA SYNTHETASE"/>
    <property type="match status" value="1"/>
</dbReference>
<dbReference type="GO" id="GO:0006423">
    <property type="term" value="P:cysteinyl-tRNA aminoacylation"/>
    <property type="evidence" value="ECO:0007669"/>
    <property type="project" value="InterPro"/>
</dbReference>
<evidence type="ECO:0000259" key="11">
    <source>
        <dbReference type="Pfam" id="PF01406"/>
    </source>
</evidence>
<evidence type="ECO:0000256" key="5">
    <source>
        <dbReference type="ARBA" id="ARBA00022741"/>
    </source>
</evidence>
<organism evidence="12">
    <name type="scientific">Fonticula alba</name>
    <name type="common">Slime mold</name>
    <dbReference type="NCBI Taxonomy" id="691883"/>
    <lineage>
        <taxon>Eukaryota</taxon>
        <taxon>Rotosphaerida</taxon>
        <taxon>Fonticulaceae</taxon>
        <taxon>Fonticula</taxon>
    </lineage>
</organism>
<dbReference type="Pfam" id="PF01406">
    <property type="entry name" value="tRNA-synt_1e"/>
    <property type="match status" value="1"/>
</dbReference>
<dbReference type="GO" id="GO:0005524">
    <property type="term" value="F:ATP binding"/>
    <property type="evidence" value="ECO:0007669"/>
    <property type="project" value="UniProtKB-KW"/>
</dbReference>
<dbReference type="STRING" id="691883.A0A058Z8S0"/>
<dbReference type="Gene3D" id="3.40.50.620">
    <property type="entry name" value="HUPs"/>
    <property type="match status" value="1"/>
</dbReference>
<reference evidence="12" key="1">
    <citation type="submission" date="2013-04" db="EMBL/GenBank/DDBJ databases">
        <title>The Genome Sequence of Fonticula alba ATCC 38817.</title>
        <authorList>
            <consortium name="The Broad Institute Genomics Platform"/>
            <person name="Russ C."/>
            <person name="Cuomo C."/>
            <person name="Burger G."/>
            <person name="Gray M.W."/>
            <person name="Holland P.W.H."/>
            <person name="King N."/>
            <person name="Lang F.B.F."/>
            <person name="Roger A.J."/>
            <person name="Ruiz-Trillo I."/>
            <person name="Brown M."/>
            <person name="Walker B."/>
            <person name="Young S."/>
            <person name="Zeng Q."/>
            <person name="Gargeya S."/>
            <person name="Fitzgerald M."/>
            <person name="Haas B."/>
            <person name="Abouelleil A."/>
            <person name="Allen A.W."/>
            <person name="Alvarado L."/>
            <person name="Arachchi H.M."/>
            <person name="Berlin A.M."/>
            <person name="Chapman S.B."/>
            <person name="Gainer-Dewar J."/>
            <person name="Goldberg J."/>
            <person name="Griggs A."/>
            <person name="Gujja S."/>
            <person name="Hansen M."/>
            <person name="Howarth C."/>
            <person name="Imamovic A."/>
            <person name="Ireland A."/>
            <person name="Larimer J."/>
            <person name="McCowan C."/>
            <person name="Murphy C."/>
            <person name="Pearson M."/>
            <person name="Poon T.W."/>
            <person name="Priest M."/>
            <person name="Roberts A."/>
            <person name="Saif S."/>
            <person name="Shea T."/>
            <person name="Sisk P."/>
            <person name="Sykes S."/>
            <person name="Wortman J."/>
            <person name="Nusbaum C."/>
            <person name="Birren B."/>
        </authorList>
    </citation>
    <scope>NUCLEOTIDE SEQUENCE [LARGE SCALE GENOMIC DNA]</scope>
    <source>
        <strain evidence="12">ATCC 38817</strain>
    </source>
</reference>
<keyword evidence="13" id="KW-1185">Reference proteome</keyword>
<keyword evidence="8" id="KW-0648">Protein biosynthesis</keyword>
<accession>A0A058Z8S0</accession>
<keyword evidence="5" id="KW-0547">Nucleotide-binding</keyword>